<proteinExistence type="predicted"/>
<gene>
    <name evidence="1" type="ORF">METZ01_LOCUS266275</name>
</gene>
<feature type="non-terminal residue" evidence="1">
    <location>
        <position position="56"/>
    </location>
</feature>
<reference evidence="1" key="1">
    <citation type="submission" date="2018-05" db="EMBL/GenBank/DDBJ databases">
        <authorList>
            <person name="Lanie J.A."/>
            <person name="Ng W.-L."/>
            <person name="Kazmierczak K.M."/>
            <person name="Andrzejewski T.M."/>
            <person name="Davidsen T.M."/>
            <person name="Wayne K.J."/>
            <person name="Tettelin H."/>
            <person name="Glass J.I."/>
            <person name="Rusch D."/>
            <person name="Podicherti R."/>
            <person name="Tsui H.-C.T."/>
            <person name="Winkler M.E."/>
        </authorList>
    </citation>
    <scope>NUCLEOTIDE SEQUENCE</scope>
</reference>
<sequence length="56" mass="6323">MNKLRYTDAGYVRKLERLCAASSLFDPNIESGARAIVERVRAKGDVALIEFAKFFD</sequence>
<name>A0A382JS49_9ZZZZ</name>
<evidence type="ECO:0000313" key="1">
    <source>
        <dbReference type="EMBL" id="SVC13421.1"/>
    </source>
</evidence>
<dbReference type="AlphaFoldDB" id="A0A382JS49"/>
<organism evidence="1">
    <name type="scientific">marine metagenome</name>
    <dbReference type="NCBI Taxonomy" id="408172"/>
    <lineage>
        <taxon>unclassified sequences</taxon>
        <taxon>metagenomes</taxon>
        <taxon>ecological metagenomes</taxon>
    </lineage>
</organism>
<protein>
    <recommendedName>
        <fullName evidence="2">Histidinol dehydrogenase</fullName>
    </recommendedName>
</protein>
<dbReference type="EMBL" id="UINC01075339">
    <property type="protein sequence ID" value="SVC13421.1"/>
    <property type="molecule type" value="Genomic_DNA"/>
</dbReference>
<evidence type="ECO:0008006" key="2">
    <source>
        <dbReference type="Google" id="ProtNLM"/>
    </source>
</evidence>
<accession>A0A382JS49</accession>